<dbReference type="PANTHER" id="PTHR38693">
    <property type="entry name" value="UBIQUINONE BIOSYNTHESIS PROTEIN UBIJ"/>
    <property type="match status" value="1"/>
</dbReference>
<name>A0A892ZK14_9NEIS</name>
<organism evidence="1 2">
    <name type="scientific">Paralysiella testudinis</name>
    <dbReference type="NCBI Taxonomy" id="2809020"/>
    <lineage>
        <taxon>Bacteria</taxon>
        <taxon>Pseudomonadati</taxon>
        <taxon>Pseudomonadota</taxon>
        <taxon>Betaproteobacteria</taxon>
        <taxon>Neisseriales</taxon>
        <taxon>Neisseriaceae</taxon>
        <taxon>Paralysiella</taxon>
    </lineage>
</organism>
<dbReference type="InterPro" id="IPR038989">
    <property type="entry name" value="UbiJ"/>
</dbReference>
<evidence type="ECO:0000313" key="2">
    <source>
        <dbReference type="Proteomes" id="UP000653156"/>
    </source>
</evidence>
<keyword evidence="2" id="KW-1185">Reference proteome</keyword>
<protein>
    <submittedName>
        <fullName evidence="1">SCP2 domain-containing protein</fullName>
    </submittedName>
</protein>
<dbReference type="RefSeq" id="WP_230339438.1">
    <property type="nucleotide sequence ID" value="NZ_CP069798.1"/>
</dbReference>
<sequence length="185" mass="19904">MPALAVLNHLLQQNPEIRAQMQAHGGRCVRLALPMLAFTASIDEEGYWRHSDAAPETTLTFHNSALQKRLQGDTPGVGDVAVAGDQALGMALLPLLGGLRYWANDDIARLFGDAAAGEWLRVSGSLKHSAAELAQTVAAHISDYAQEADAAVVHRQQFARFADAVATLRDDTARLSARLARLAQK</sequence>
<dbReference type="KEGG" id="ptes:JQU52_01555"/>
<gene>
    <name evidence="1" type="ORF">JQU52_01555</name>
</gene>
<dbReference type="Proteomes" id="UP000653156">
    <property type="component" value="Chromosome"/>
</dbReference>
<dbReference type="EMBL" id="CP069798">
    <property type="protein sequence ID" value="QRQ82147.1"/>
    <property type="molecule type" value="Genomic_DNA"/>
</dbReference>
<dbReference type="AlphaFoldDB" id="A0A892ZK14"/>
<dbReference type="PANTHER" id="PTHR38693:SF1">
    <property type="entry name" value="UBIQUINONE BIOSYNTHESIS ACCESSORY FACTOR UBIJ"/>
    <property type="match status" value="1"/>
</dbReference>
<evidence type="ECO:0000313" key="1">
    <source>
        <dbReference type="EMBL" id="QRQ82147.1"/>
    </source>
</evidence>
<dbReference type="GO" id="GO:0006744">
    <property type="term" value="P:ubiquinone biosynthetic process"/>
    <property type="evidence" value="ECO:0007669"/>
    <property type="project" value="InterPro"/>
</dbReference>
<proteinExistence type="predicted"/>
<accession>A0A892ZK14</accession>
<reference evidence="1" key="1">
    <citation type="submission" date="2021-02" db="EMBL/GenBank/DDBJ databases">
        <title>Neisseriaceae sp. 26B isolated from the cloaca of a Common Toad-headed Turtle (Mesoclemmys nasuta).</title>
        <authorList>
            <person name="Spergser J."/>
            <person name="Busse H.-J."/>
        </authorList>
    </citation>
    <scope>NUCLEOTIDE SEQUENCE</scope>
    <source>
        <strain evidence="1">26B</strain>
    </source>
</reference>